<protein>
    <submittedName>
        <fullName evidence="1">Uncharacterized protein</fullName>
    </submittedName>
</protein>
<sequence>MNEELQIKDVTEKIISGLSTMEDWDSFSECMELGAHNCEEATPEDGYWICQALHEDPKRLPYEESFPYFDRDIYIHRIYFLKFPDHLQFRDGRVLLTEPFDDGDRELRPEHQADEPTYLYWRETDGKFYITE</sequence>
<name>A0A511N474_DEIC1</name>
<evidence type="ECO:0000313" key="2">
    <source>
        <dbReference type="Proteomes" id="UP000321306"/>
    </source>
</evidence>
<dbReference type="EMBL" id="BJXB01000012">
    <property type="protein sequence ID" value="GEM47226.1"/>
    <property type="molecule type" value="Genomic_DNA"/>
</dbReference>
<gene>
    <name evidence="1" type="ORF">DC3_28610</name>
</gene>
<dbReference type="RefSeq" id="WP_146885310.1">
    <property type="nucleotide sequence ID" value="NZ_BJXB01000012.1"/>
</dbReference>
<reference evidence="1 2" key="1">
    <citation type="submission" date="2019-07" db="EMBL/GenBank/DDBJ databases">
        <title>Whole genome shotgun sequence of Deinococcus cellulosilyticus NBRC 106333.</title>
        <authorList>
            <person name="Hosoyama A."/>
            <person name="Uohara A."/>
            <person name="Ohji S."/>
            <person name="Ichikawa N."/>
        </authorList>
    </citation>
    <scope>NUCLEOTIDE SEQUENCE [LARGE SCALE GENOMIC DNA]</scope>
    <source>
        <strain evidence="1 2">NBRC 106333</strain>
    </source>
</reference>
<keyword evidence="2" id="KW-1185">Reference proteome</keyword>
<dbReference type="AlphaFoldDB" id="A0A511N474"/>
<comment type="caution">
    <text evidence="1">The sequence shown here is derived from an EMBL/GenBank/DDBJ whole genome shotgun (WGS) entry which is preliminary data.</text>
</comment>
<evidence type="ECO:0000313" key="1">
    <source>
        <dbReference type="EMBL" id="GEM47226.1"/>
    </source>
</evidence>
<dbReference type="Proteomes" id="UP000321306">
    <property type="component" value="Unassembled WGS sequence"/>
</dbReference>
<organism evidence="1 2">
    <name type="scientific">Deinococcus cellulosilyticus (strain DSM 18568 / NBRC 106333 / KACC 11606 / 5516J-15)</name>
    <dbReference type="NCBI Taxonomy" id="1223518"/>
    <lineage>
        <taxon>Bacteria</taxon>
        <taxon>Thermotogati</taxon>
        <taxon>Deinococcota</taxon>
        <taxon>Deinococci</taxon>
        <taxon>Deinococcales</taxon>
        <taxon>Deinococcaceae</taxon>
        <taxon>Deinococcus</taxon>
    </lineage>
</organism>
<accession>A0A511N474</accession>
<proteinExistence type="predicted"/>